<keyword evidence="10 15" id="KW-0418">Kinase</keyword>
<feature type="domain" description="PEP-utilising enzyme mobile" evidence="16">
    <location>
        <begin position="387"/>
        <end position="458"/>
    </location>
</feature>
<dbReference type="NCBIfam" id="NF005057">
    <property type="entry name" value="PRK06464.1"/>
    <property type="match status" value="1"/>
</dbReference>
<comment type="similarity">
    <text evidence="4 15">Belongs to the PEP-utilizing enzyme family.</text>
</comment>
<dbReference type="SUPFAM" id="SSF56059">
    <property type="entry name" value="Glutathione synthetase ATP-binding domain-like"/>
    <property type="match status" value="1"/>
</dbReference>
<keyword evidence="7 15" id="KW-0808">Transferase</keyword>
<dbReference type="InterPro" id="IPR018274">
    <property type="entry name" value="PEP_util_AS"/>
</dbReference>
<evidence type="ECO:0000256" key="15">
    <source>
        <dbReference type="PIRNR" id="PIRNR000854"/>
    </source>
</evidence>
<dbReference type="InterPro" id="IPR002192">
    <property type="entry name" value="PPDK_AMP/ATP-bd"/>
</dbReference>
<evidence type="ECO:0000256" key="4">
    <source>
        <dbReference type="ARBA" id="ARBA00007837"/>
    </source>
</evidence>
<keyword evidence="8 15" id="KW-0479">Metal-binding</keyword>
<comment type="pathway">
    <text evidence="3 15">Carbohydrate biosynthesis; gluconeogenesis.</text>
</comment>
<comment type="caution">
    <text evidence="19">The sequence shown here is derived from an EMBL/GenBank/DDBJ whole genome shotgun (WGS) entry which is preliminary data.</text>
</comment>
<keyword evidence="11 15" id="KW-0067">ATP-binding</keyword>
<gene>
    <name evidence="19" type="ORF">COT97_00150</name>
</gene>
<reference evidence="20" key="1">
    <citation type="submission" date="2017-09" db="EMBL/GenBank/DDBJ databases">
        <title>Depth-based differentiation of microbial function through sediment-hosted aquifers and enrichment of novel symbionts in the deep terrestrial subsurface.</title>
        <authorList>
            <person name="Probst A.J."/>
            <person name="Ladd B."/>
            <person name="Jarett J.K."/>
            <person name="Geller-Mcgrath D.E."/>
            <person name="Sieber C.M.K."/>
            <person name="Emerson J.B."/>
            <person name="Anantharaman K."/>
            <person name="Thomas B.C."/>
            <person name="Malmstrom R."/>
            <person name="Stieglmeier M."/>
            <person name="Klingl A."/>
            <person name="Woyke T."/>
            <person name="Ryan C.M."/>
            <person name="Banfield J.F."/>
        </authorList>
    </citation>
    <scope>NUCLEOTIDE SEQUENCE [LARGE SCALE GENOMIC DNA]</scope>
</reference>
<dbReference type="GO" id="GO:0046872">
    <property type="term" value="F:metal ion binding"/>
    <property type="evidence" value="ECO:0007669"/>
    <property type="project" value="UniProtKB-KW"/>
</dbReference>
<evidence type="ECO:0000256" key="5">
    <source>
        <dbReference type="ARBA" id="ARBA00011996"/>
    </source>
</evidence>
<dbReference type="InterPro" id="IPR000121">
    <property type="entry name" value="PEP_util_C"/>
</dbReference>
<comment type="cofactor">
    <cofactor evidence="1 15">
        <name>Mg(2+)</name>
        <dbReference type="ChEBI" id="CHEBI:18420"/>
    </cofactor>
</comment>
<dbReference type="PANTHER" id="PTHR43030:SF1">
    <property type="entry name" value="PHOSPHOENOLPYRUVATE SYNTHASE"/>
    <property type="match status" value="1"/>
</dbReference>
<dbReference type="PROSITE" id="PS00370">
    <property type="entry name" value="PEP_ENZYMES_PHOS_SITE"/>
    <property type="match status" value="1"/>
</dbReference>
<dbReference type="InterPro" id="IPR015813">
    <property type="entry name" value="Pyrv/PenolPyrv_kinase-like_dom"/>
</dbReference>
<organism evidence="19 20">
    <name type="scientific">Candidatus Falkowbacteria bacterium CG10_big_fil_rev_8_21_14_0_10_39_11</name>
    <dbReference type="NCBI Taxonomy" id="1974565"/>
    <lineage>
        <taxon>Bacteria</taxon>
        <taxon>Candidatus Falkowiibacteriota</taxon>
    </lineage>
</organism>
<dbReference type="PIRSF" id="PIRSF000854">
    <property type="entry name" value="PEP_synthase"/>
    <property type="match status" value="1"/>
</dbReference>
<name>A0A2H0V6C1_9BACT</name>
<evidence type="ECO:0000256" key="10">
    <source>
        <dbReference type="ARBA" id="ARBA00022777"/>
    </source>
</evidence>
<feature type="domain" description="Pyruvate phosphate dikinase AMP/ATP-binding" evidence="17">
    <location>
        <begin position="22"/>
        <end position="346"/>
    </location>
</feature>
<keyword evidence="12 15" id="KW-0460">Magnesium</keyword>
<dbReference type="Pfam" id="PF02896">
    <property type="entry name" value="PEP-utilizers_C"/>
    <property type="match status" value="1"/>
</dbReference>
<dbReference type="FunFam" id="3.30.470.20:FF:000017">
    <property type="entry name" value="Phosphoenolpyruvate synthase"/>
    <property type="match status" value="1"/>
</dbReference>
<evidence type="ECO:0000256" key="7">
    <source>
        <dbReference type="ARBA" id="ARBA00022679"/>
    </source>
</evidence>
<dbReference type="EC" id="2.7.9.2" evidence="5 15"/>
<dbReference type="PRINTS" id="PR01736">
    <property type="entry name" value="PHPHTRNFRASE"/>
</dbReference>
<dbReference type="InterPro" id="IPR036637">
    <property type="entry name" value="Phosphohistidine_dom_sf"/>
</dbReference>
<dbReference type="Proteomes" id="UP000229901">
    <property type="component" value="Unassembled WGS sequence"/>
</dbReference>
<dbReference type="NCBIfam" id="TIGR01418">
    <property type="entry name" value="PEP_synth"/>
    <property type="match status" value="1"/>
</dbReference>
<evidence type="ECO:0000259" key="17">
    <source>
        <dbReference type="Pfam" id="PF01326"/>
    </source>
</evidence>
<evidence type="ECO:0000256" key="11">
    <source>
        <dbReference type="ARBA" id="ARBA00022840"/>
    </source>
</evidence>
<dbReference type="Gene3D" id="3.50.30.10">
    <property type="entry name" value="Phosphohistidine domain"/>
    <property type="match status" value="1"/>
</dbReference>
<dbReference type="SUPFAM" id="SSF51621">
    <property type="entry name" value="Phosphoenolpyruvate/pyruvate domain"/>
    <property type="match status" value="1"/>
</dbReference>
<evidence type="ECO:0000256" key="1">
    <source>
        <dbReference type="ARBA" id="ARBA00001946"/>
    </source>
</evidence>
<sequence length="790" mass="87891">MPAQKNENILWFKQVGKNDLGLVGGKNSALGEMYSKLTKTGINVPNGFCVTAKAYQEFLKYAGLKTKIASLLKDLDTNNSQELAQRGKDIRSLILEAEFSDQLKADIVKNYKKLSVLCGVTDVDVAVRSSATAEDLPMASFAGQLESYLNISGSEKLLMTVKMCIASLYTDRAISYRQDQKFSHSKVSLSVGVQQMVRSDMAGAGVMFTLDTESGFRDLILINASWGLGENIVKGRVDPDEYYVYKPTFNGKFKPLLKKQVGRKQLRLVYSKKTSQSVKNLITSSEERKKLVLSDKEILQLAEWGMTIEKYFKRPMDIEWAKDGKSRKLFIVQARPETVYSTKDKSIFEDYQLIKHGKELVSGTSVGNKIGAGPVRIIKNPTGLAAFKPGEVLVARMTDPAWEPMMKKASAIITDSGGRTCHAAIVSRELGVPCIVGTKNGTKKISNRSQVTVDCSSGIQGFVYSGLAEFTKQKVNLKKIKKPTGVKIMMNVGNPHTAFAYSSLPNDGIGLAREEFIITDYIRIHPLALINYYGLPLELKKKIEALTSNYSNKKDFFVDKLAEGIGQLAASVYPKEIIVRFSDFKTNEYKKLIGGSLFEPQEENPMLGWRGASRYYDPKVKQAFVLECRAVRKVINQFGLDNVSVMIPFVRTVDEAKKVLAIMRANNLKRTRRQKVYLMCELPANIILAKDFLNLVDGFSIGSNDLTQLILGVDRDSDTISALYDERNPAVLASIAEVINVAKKMNKKIGICGQAPSDFPDFARYLLKHRIDSMSLTPDSIIKTIKALKK</sequence>
<dbReference type="GO" id="GO:0008986">
    <property type="term" value="F:pyruvate, water dikinase activity"/>
    <property type="evidence" value="ECO:0007669"/>
    <property type="project" value="UniProtKB-EC"/>
</dbReference>
<dbReference type="GO" id="GO:0005524">
    <property type="term" value="F:ATP binding"/>
    <property type="evidence" value="ECO:0007669"/>
    <property type="project" value="UniProtKB-KW"/>
</dbReference>
<dbReference type="Gene3D" id="3.30.470.20">
    <property type="entry name" value="ATP-grasp fold, B domain"/>
    <property type="match status" value="1"/>
</dbReference>
<evidence type="ECO:0000256" key="12">
    <source>
        <dbReference type="ARBA" id="ARBA00022842"/>
    </source>
</evidence>
<dbReference type="PANTHER" id="PTHR43030">
    <property type="entry name" value="PHOSPHOENOLPYRUVATE SYNTHASE"/>
    <property type="match status" value="1"/>
</dbReference>
<dbReference type="EMBL" id="PFAP01000001">
    <property type="protein sequence ID" value="PIR94657.1"/>
    <property type="molecule type" value="Genomic_DNA"/>
</dbReference>
<dbReference type="InterPro" id="IPR006319">
    <property type="entry name" value="PEP_synth"/>
</dbReference>
<evidence type="ECO:0000256" key="6">
    <source>
        <dbReference type="ARBA" id="ARBA00021623"/>
    </source>
</evidence>
<evidence type="ECO:0000256" key="13">
    <source>
        <dbReference type="ARBA" id="ARBA00033470"/>
    </source>
</evidence>
<proteinExistence type="inferred from homology"/>
<dbReference type="Pfam" id="PF01326">
    <property type="entry name" value="PPDK_N"/>
    <property type="match status" value="1"/>
</dbReference>
<dbReference type="InterPro" id="IPR023151">
    <property type="entry name" value="PEP_util_CS"/>
</dbReference>
<evidence type="ECO:0000256" key="8">
    <source>
        <dbReference type="ARBA" id="ARBA00022723"/>
    </source>
</evidence>
<dbReference type="Pfam" id="PF00391">
    <property type="entry name" value="PEP-utilizers"/>
    <property type="match status" value="1"/>
</dbReference>
<dbReference type="InterPro" id="IPR040442">
    <property type="entry name" value="Pyrv_kinase-like_dom_sf"/>
</dbReference>
<evidence type="ECO:0000313" key="19">
    <source>
        <dbReference type="EMBL" id="PIR94657.1"/>
    </source>
</evidence>
<comment type="function">
    <text evidence="2 15">Catalyzes the phosphorylation of pyruvate to phosphoenolpyruvate.</text>
</comment>
<dbReference type="GO" id="GO:0006094">
    <property type="term" value="P:gluconeogenesis"/>
    <property type="evidence" value="ECO:0007669"/>
    <property type="project" value="UniProtKB-UniPathway"/>
</dbReference>
<dbReference type="SUPFAM" id="SSF52009">
    <property type="entry name" value="Phosphohistidine domain"/>
    <property type="match status" value="1"/>
</dbReference>
<evidence type="ECO:0000256" key="9">
    <source>
        <dbReference type="ARBA" id="ARBA00022741"/>
    </source>
</evidence>
<dbReference type="UniPathway" id="UPA00138"/>
<accession>A0A2H0V6C1</accession>
<dbReference type="FunFam" id="3.30.1490.20:FF:000010">
    <property type="entry name" value="Phosphoenolpyruvate synthase"/>
    <property type="match status" value="1"/>
</dbReference>
<dbReference type="Gene3D" id="3.30.1490.20">
    <property type="entry name" value="ATP-grasp fold, A domain"/>
    <property type="match status" value="1"/>
</dbReference>
<comment type="catalytic activity">
    <reaction evidence="14 15">
        <text>pyruvate + ATP + H2O = phosphoenolpyruvate + AMP + phosphate + 2 H(+)</text>
        <dbReference type="Rhea" id="RHEA:11364"/>
        <dbReference type="ChEBI" id="CHEBI:15361"/>
        <dbReference type="ChEBI" id="CHEBI:15377"/>
        <dbReference type="ChEBI" id="CHEBI:15378"/>
        <dbReference type="ChEBI" id="CHEBI:30616"/>
        <dbReference type="ChEBI" id="CHEBI:43474"/>
        <dbReference type="ChEBI" id="CHEBI:58702"/>
        <dbReference type="ChEBI" id="CHEBI:456215"/>
        <dbReference type="EC" id="2.7.9.2"/>
    </reaction>
</comment>
<evidence type="ECO:0000256" key="3">
    <source>
        <dbReference type="ARBA" id="ARBA00004742"/>
    </source>
</evidence>
<evidence type="ECO:0000259" key="16">
    <source>
        <dbReference type="Pfam" id="PF00391"/>
    </source>
</evidence>
<evidence type="ECO:0000256" key="2">
    <source>
        <dbReference type="ARBA" id="ARBA00002988"/>
    </source>
</evidence>
<dbReference type="InterPro" id="IPR013815">
    <property type="entry name" value="ATP_grasp_subdomain_1"/>
</dbReference>
<protein>
    <recommendedName>
        <fullName evidence="6 15">Phosphoenolpyruvate synthase</fullName>
        <shortName evidence="15">PEP synthase</shortName>
        <ecNumber evidence="5 15">2.7.9.2</ecNumber>
    </recommendedName>
    <alternativeName>
        <fullName evidence="13 15">Pyruvate, water dikinase</fullName>
    </alternativeName>
</protein>
<dbReference type="PROSITE" id="PS00742">
    <property type="entry name" value="PEP_ENZYMES_2"/>
    <property type="match status" value="1"/>
</dbReference>
<evidence type="ECO:0000313" key="20">
    <source>
        <dbReference type="Proteomes" id="UP000229901"/>
    </source>
</evidence>
<dbReference type="InterPro" id="IPR008279">
    <property type="entry name" value="PEP-util_enz_mobile_dom"/>
</dbReference>
<dbReference type="Gene3D" id="3.20.20.60">
    <property type="entry name" value="Phosphoenolpyruvate-binding domains"/>
    <property type="match status" value="1"/>
</dbReference>
<keyword evidence="19" id="KW-0670">Pyruvate</keyword>
<feature type="domain" description="PEP-utilising enzyme C-terminal" evidence="18">
    <location>
        <begin position="471"/>
        <end position="788"/>
    </location>
</feature>
<evidence type="ECO:0000256" key="14">
    <source>
        <dbReference type="ARBA" id="ARBA00047700"/>
    </source>
</evidence>
<keyword evidence="9 15" id="KW-0547">Nucleotide-binding</keyword>
<dbReference type="AlphaFoldDB" id="A0A2H0V6C1"/>
<evidence type="ECO:0000259" key="18">
    <source>
        <dbReference type="Pfam" id="PF02896"/>
    </source>
</evidence>